<dbReference type="GO" id="GO:0004789">
    <property type="term" value="F:thiamine-phosphate diphosphorylase activity"/>
    <property type="evidence" value="ECO:0007669"/>
    <property type="project" value="TreeGrafter"/>
</dbReference>
<dbReference type="PANTHER" id="PTHR20857">
    <property type="entry name" value="THIAMINE-PHOSPHATE PYROPHOSPHORYLASE"/>
    <property type="match status" value="1"/>
</dbReference>
<comment type="pathway">
    <text evidence="1">Cofactor biosynthesis; thiamine diphosphate biosynthesis.</text>
</comment>
<dbReference type="Proteomes" id="UP000035514">
    <property type="component" value="Unassembled WGS sequence"/>
</dbReference>
<proteinExistence type="predicted"/>
<dbReference type="PATRIC" id="fig|1447256.3.peg.1860"/>
<dbReference type="PANTHER" id="PTHR20857:SF15">
    <property type="entry name" value="THIAMINE-PHOSPHATE SYNTHASE"/>
    <property type="match status" value="1"/>
</dbReference>
<dbReference type="AlphaFoldDB" id="A0A0G9K1S2"/>
<evidence type="ECO:0000313" key="5">
    <source>
        <dbReference type="Proteomes" id="UP000035514"/>
    </source>
</evidence>
<evidence type="ECO:0000256" key="1">
    <source>
        <dbReference type="ARBA" id="ARBA00004948"/>
    </source>
</evidence>
<dbReference type="InterPro" id="IPR022998">
    <property type="entry name" value="ThiamineP_synth_TenI"/>
</dbReference>
<dbReference type="GO" id="GO:0009228">
    <property type="term" value="P:thiamine biosynthetic process"/>
    <property type="evidence" value="ECO:0007669"/>
    <property type="project" value="UniProtKB-KW"/>
</dbReference>
<feature type="domain" description="Thiamine phosphate synthase/TenI" evidence="3">
    <location>
        <begin position="4"/>
        <end position="181"/>
    </location>
</feature>
<evidence type="ECO:0000256" key="2">
    <source>
        <dbReference type="ARBA" id="ARBA00022977"/>
    </source>
</evidence>
<dbReference type="CDD" id="cd00564">
    <property type="entry name" value="TMP_TenI"/>
    <property type="match status" value="1"/>
</dbReference>
<dbReference type="Gene3D" id="3.20.20.70">
    <property type="entry name" value="Aldolase class I"/>
    <property type="match status" value="1"/>
</dbReference>
<dbReference type="GO" id="GO:0005737">
    <property type="term" value="C:cytoplasm"/>
    <property type="evidence" value="ECO:0007669"/>
    <property type="project" value="TreeGrafter"/>
</dbReference>
<dbReference type="InterPro" id="IPR036206">
    <property type="entry name" value="ThiamineP_synth_sf"/>
</dbReference>
<gene>
    <name evidence="4" type="ORF">AA20_09520</name>
</gene>
<dbReference type="EMBL" id="JAIQ01000133">
    <property type="protein sequence ID" value="KLD98117.1"/>
    <property type="molecule type" value="Genomic_DNA"/>
</dbReference>
<evidence type="ECO:0000259" key="3">
    <source>
        <dbReference type="Pfam" id="PF02581"/>
    </source>
</evidence>
<dbReference type="Pfam" id="PF02581">
    <property type="entry name" value="TMP-TENI"/>
    <property type="match status" value="1"/>
</dbReference>
<protein>
    <submittedName>
        <fullName evidence="4">Thiamine monophosphate synthase</fullName>
    </submittedName>
</protein>
<accession>A0A0G9K1S2</accession>
<dbReference type="SUPFAM" id="SSF51391">
    <property type="entry name" value="Thiamin phosphate synthase"/>
    <property type="match status" value="1"/>
</dbReference>
<dbReference type="RefSeq" id="WP_046997090.1">
    <property type="nucleotide sequence ID" value="NZ_JAIQ01000133.1"/>
</dbReference>
<name>A0A0G9K1S2_9BACT</name>
<keyword evidence="2" id="KW-0784">Thiamine biosynthesis</keyword>
<comment type="caution">
    <text evidence="4">The sequence shown here is derived from an EMBL/GenBank/DDBJ whole genome shotgun (WGS) entry which is preliminary data.</text>
</comment>
<reference evidence="4 5" key="1">
    <citation type="submission" date="2014-01" db="EMBL/GenBank/DDBJ databases">
        <title>Development of a Comparative Genomic Fingerprinting Assay for High Resolution Genotyping of Arcobacter butzleri.</title>
        <authorList>
            <person name="Webb A.L."/>
            <person name="Inglis G.D."/>
            <person name="Kruczkiewicz P."/>
            <person name="Selinger L.B."/>
            <person name="Taboada E.N."/>
        </authorList>
    </citation>
    <scope>NUCLEOTIDE SEQUENCE [LARGE SCALE GENOMIC DNA]</scope>
    <source>
        <strain evidence="4 5">L348</strain>
    </source>
</reference>
<sequence length="184" mass="21307">MKKYLITDPNYYTSNELIFKQTLSTTFEKHKVDFACFRDKQSNNFEALAKTFIETCHEKNIKNTFLNSDFLLAQKLGFYGVHLTSTQFEDIKKVKELNLKIIISCHNIEDIKTARKYEVDYITYSPIFDTPNKGKAKGIKDLELVLNSFKDMKIIALGGIIDEIQVGKIEQTKAYGFASIRYFI</sequence>
<dbReference type="InterPro" id="IPR013785">
    <property type="entry name" value="Aldolase_TIM"/>
</dbReference>
<organism evidence="4 5">
    <name type="scientific">Aliarcobacter butzleri L348</name>
    <dbReference type="NCBI Taxonomy" id="1447256"/>
    <lineage>
        <taxon>Bacteria</taxon>
        <taxon>Pseudomonadati</taxon>
        <taxon>Campylobacterota</taxon>
        <taxon>Epsilonproteobacteria</taxon>
        <taxon>Campylobacterales</taxon>
        <taxon>Arcobacteraceae</taxon>
        <taxon>Aliarcobacter</taxon>
    </lineage>
</organism>
<evidence type="ECO:0000313" key="4">
    <source>
        <dbReference type="EMBL" id="KLD98117.1"/>
    </source>
</evidence>